<protein>
    <recommendedName>
        <fullName evidence="2">INO80 complex subunit B-like conserved region domain-containing protein</fullName>
    </recommendedName>
</protein>
<organism evidence="3 4">
    <name type="scientific">Daedalea quercina L-15889</name>
    <dbReference type="NCBI Taxonomy" id="1314783"/>
    <lineage>
        <taxon>Eukaryota</taxon>
        <taxon>Fungi</taxon>
        <taxon>Dikarya</taxon>
        <taxon>Basidiomycota</taxon>
        <taxon>Agaricomycotina</taxon>
        <taxon>Agaricomycetes</taxon>
        <taxon>Polyporales</taxon>
        <taxon>Fomitopsis</taxon>
    </lineage>
</organism>
<dbReference type="PANTHER" id="PTHR21561">
    <property type="entry name" value="INO80 COMPLEX SUBUNIT B"/>
    <property type="match status" value="1"/>
</dbReference>
<feature type="domain" description="INO80 complex subunit B-like conserved region" evidence="2">
    <location>
        <begin position="198"/>
        <end position="288"/>
    </location>
</feature>
<dbReference type="OrthoDB" id="2021186at2759"/>
<feature type="compositionally biased region" description="Acidic residues" evidence="1">
    <location>
        <begin position="128"/>
        <end position="147"/>
    </location>
</feature>
<dbReference type="InterPro" id="IPR006880">
    <property type="entry name" value="INO80B_C"/>
</dbReference>
<gene>
    <name evidence="3" type="ORF">DAEQUDRAFT_753489</name>
</gene>
<evidence type="ECO:0000256" key="1">
    <source>
        <dbReference type="SAM" id="MobiDB-lite"/>
    </source>
</evidence>
<dbReference type="Proteomes" id="UP000076727">
    <property type="component" value="Unassembled WGS sequence"/>
</dbReference>
<feature type="compositionally biased region" description="Polar residues" evidence="1">
    <location>
        <begin position="149"/>
        <end position="162"/>
    </location>
</feature>
<dbReference type="GO" id="GO:0006338">
    <property type="term" value="P:chromatin remodeling"/>
    <property type="evidence" value="ECO:0007669"/>
    <property type="project" value="InterPro"/>
</dbReference>
<keyword evidence="4" id="KW-1185">Reference proteome</keyword>
<sequence>MVGSMSDGPYSDVASDAQQSDVDQIVDEVDLDEDGQHAQAEDAEMAVDAPEDEDVTEDKDAEGQEEEDENSDLDALSDSPGGQQEMGPVTQPRLRIKLKLGAQQTAVSTPDEDPTPSSRRAISRDIDIESEDEEDEVDDDDEDDDDALSTRSTSVATAGTNKALTARQAVLANVVDASHVSLGPTPNSRKKKPLTEMELALKREETARKRRNLTEKKLEDEKTETINRLLKKQSRARGKRNALATAEDRPSTGGGADDGEEGVEAEPPEPVTPTMYRWVSTSRFPPTQEVEGEAATEKKMSLSFSVPVSVIPQAEQFESASASTAMDVDKPSAPLRSAEHVQARCDVQGCSEQRKYRLVRDFAKGACGMAHLKALEAQLA</sequence>
<dbReference type="PANTHER" id="PTHR21561:SF12">
    <property type="entry name" value="INO80 COMPLEX SUBUNIT B"/>
    <property type="match status" value="1"/>
</dbReference>
<reference evidence="3 4" key="1">
    <citation type="journal article" date="2016" name="Mol. Biol. Evol.">
        <title>Comparative Genomics of Early-Diverging Mushroom-Forming Fungi Provides Insights into the Origins of Lignocellulose Decay Capabilities.</title>
        <authorList>
            <person name="Nagy L.G."/>
            <person name="Riley R."/>
            <person name="Tritt A."/>
            <person name="Adam C."/>
            <person name="Daum C."/>
            <person name="Floudas D."/>
            <person name="Sun H."/>
            <person name="Yadav J.S."/>
            <person name="Pangilinan J."/>
            <person name="Larsson K.H."/>
            <person name="Matsuura K."/>
            <person name="Barry K."/>
            <person name="Labutti K."/>
            <person name="Kuo R."/>
            <person name="Ohm R.A."/>
            <person name="Bhattacharya S.S."/>
            <person name="Shirouzu T."/>
            <person name="Yoshinaga Y."/>
            <person name="Martin F.M."/>
            <person name="Grigoriev I.V."/>
            <person name="Hibbett D.S."/>
        </authorList>
    </citation>
    <scope>NUCLEOTIDE SEQUENCE [LARGE SCALE GENOMIC DNA]</scope>
    <source>
        <strain evidence="3 4">L-15889</strain>
    </source>
</reference>
<dbReference type="Pfam" id="PF04795">
    <property type="entry name" value="PAPA-1"/>
    <property type="match status" value="1"/>
</dbReference>
<dbReference type="AlphaFoldDB" id="A0A165UD43"/>
<dbReference type="STRING" id="1314783.A0A165UD43"/>
<feature type="region of interest" description="Disordered" evidence="1">
    <location>
        <begin position="1"/>
        <end position="162"/>
    </location>
</feature>
<feature type="compositionally biased region" description="Basic residues" evidence="1">
    <location>
        <begin position="229"/>
        <end position="240"/>
    </location>
</feature>
<evidence type="ECO:0000313" key="3">
    <source>
        <dbReference type="EMBL" id="KZT74739.1"/>
    </source>
</evidence>
<dbReference type="InterPro" id="IPR029523">
    <property type="entry name" value="INO80B/Ies2"/>
</dbReference>
<name>A0A165UD43_9APHY</name>
<feature type="compositionally biased region" description="Acidic residues" evidence="1">
    <location>
        <begin position="257"/>
        <end position="267"/>
    </location>
</feature>
<dbReference type="SMART" id="SM01406">
    <property type="entry name" value="PAPA-1"/>
    <property type="match status" value="1"/>
</dbReference>
<evidence type="ECO:0000259" key="2">
    <source>
        <dbReference type="SMART" id="SM01406"/>
    </source>
</evidence>
<feature type="region of interest" description="Disordered" evidence="1">
    <location>
        <begin position="176"/>
        <end position="273"/>
    </location>
</feature>
<feature type="compositionally biased region" description="Basic and acidic residues" evidence="1">
    <location>
        <begin position="193"/>
        <end position="225"/>
    </location>
</feature>
<proteinExistence type="predicted"/>
<dbReference type="EMBL" id="KV429032">
    <property type="protein sequence ID" value="KZT74739.1"/>
    <property type="molecule type" value="Genomic_DNA"/>
</dbReference>
<evidence type="ECO:0000313" key="4">
    <source>
        <dbReference type="Proteomes" id="UP000076727"/>
    </source>
</evidence>
<dbReference type="GO" id="GO:0031011">
    <property type="term" value="C:Ino80 complex"/>
    <property type="evidence" value="ECO:0007669"/>
    <property type="project" value="InterPro"/>
</dbReference>
<accession>A0A165UD43</accession>
<feature type="compositionally biased region" description="Acidic residues" evidence="1">
    <location>
        <begin position="24"/>
        <end position="33"/>
    </location>
</feature>
<feature type="compositionally biased region" description="Acidic residues" evidence="1">
    <location>
        <begin position="41"/>
        <end position="72"/>
    </location>
</feature>